<dbReference type="EMBL" id="JBANRG010000001">
    <property type="protein sequence ID" value="KAK7472229.1"/>
    <property type="molecule type" value="Genomic_DNA"/>
</dbReference>
<reference evidence="1 2" key="1">
    <citation type="submission" date="2024-01" db="EMBL/GenBank/DDBJ databases">
        <title>A draft genome for the cacao thread blight pathogen Marasmiellus scandens.</title>
        <authorList>
            <person name="Baruah I.K."/>
            <person name="Leung J."/>
            <person name="Bukari Y."/>
            <person name="Amoako-Attah I."/>
            <person name="Meinhardt L.W."/>
            <person name="Bailey B.A."/>
            <person name="Cohen S.P."/>
        </authorList>
    </citation>
    <scope>NUCLEOTIDE SEQUENCE [LARGE SCALE GENOMIC DNA]</scope>
    <source>
        <strain evidence="1 2">GH-19</strain>
    </source>
</reference>
<dbReference type="SMART" id="SM01296">
    <property type="entry name" value="N2227"/>
    <property type="match status" value="1"/>
</dbReference>
<dbReference type="SUPFAM" id="SSF53335">
    <property type="entry name" value="S-adenosyl-L-methionine-dependent methyltransferases"/>
    <property type="match status" value="1"/>
</dbReference>
<dbReference type="PANTHER" id="PTHR12303">
    <property type="entry name" value="CARNOSINE N-METHYLTRANSFERASE"/>
    <property type="match status" value="1"/>
</dbReference>
<proteinExistence type="predicted"/>
<dbReference type="Gene3D" id="3.40.50.150">
    <property type="entry name" value="Vaccinia Virus protein VP39"/>
    <property type="match status" value="1"/>
</dbReference>
<sequence>MFLVAVLLLFLSLLFIFYLHISTTLPPKRPHGIFSLPSAYTSFSSYLSLSNAELARMRASYASISHPHKKLGYSLGYPSKLNTLGEIYQKNAKITRAIAALAEVQFPDQVRPPPSPWLSWLSGTSKFTSTASLVRVRESLKHFVRDWSADGAAEREKIFSPVLSVLRYLSESPDYKSLLIPGSGLSRLAYESSVLGFNTTACELSMYMNLAFRFLLDESTTSQINQHEVHPYAHWFSHQRLSWQDEKGAFRGVKFPDIVPRLTDPERTGKGGSLALVEGDFLSLSKPRLSESGLPGGYDTLVTLFFIDTSSNIISTLSQIHHLLRPGGIWINLGPLLYTSSASYPGAGGSHLELSLDEVVRAAQHLGMDVFGYGEDGRKENGEESGNLPDCMRPRTIPCEYTADKSAMMRWIYEAEFFVARKVA</sequence>
<dbReference type="InterPro" id="IPR029063">
    <property type="entry name" value="SAM-dependent_MTases_sf"/>
</dbReference>
<accession>A0ABR1K480</accession>
<organism evidence="1 2">
    <name type="scientific">Marasmiellus scandens</name>
    <dbReference type="NCBI Taxonomy" id="2682957"/>
    <lineage>
        <taxon>Eukaryota</taxon>
        <taxon>Fungi</taxon>
        <taxon>Dikarya</taxon>
        <taxon>Basidiomycota</taxon>
        <taxon>Agaricomycotina</taxon>
        <taxon>Agaricomycetes</taxon>
        <taxon>Agaricomycetidae</taxon>
        <taxon>Agaricales</taxon>
        <taxon>Marasmiineae</taxon>
        <taxon>Omphalotaceae</taxon>
        <taxon>Marasmiellus</taxon>
    </lineage>
</organism>
<dbReference type="PANTHER" id="PTHR12303:SF13">
    <property type="match status" value="1"/>
</dbReference>
<evidence type="ECO:0000313" key="2">
    <source>
        <dbReference type="Proteomes" id="UP001498398"/>
    </source>
</evidence>
<gene>
    <name evidence="1" type="ORF">VKT23_000350</name>
</gene>
<keyword evidence="2" id="KW-1185">Reference proteome</keyword>
<dbReference type="InterPro" id="IPR012901">
    <property type="entry name" value="CARME"/>
</dbReference>
<name>A0ABR1K480_9AGAR</name>
<evidence type="ECO:0000313" key="1">
    <source>
        <dbReference type="EMBL" id="KAK7472229.1"/>
    </source>
</evidence>
<dbReference type="Pfam" id="PF07942">
    <property type="entry name" value="CARME"/>
    <property type="match status" value="1"/>
</dbReference>
<comment type="caution">
    <text evidence="1">The sequence shown here is derived from an EMBL/GenBank/DDBJ whole genome shotgun (WGS) entry which is preliminary data.</text>
</comment>
<protein>
    <recommendedName>
        <fullName evidence="3">N2227-domain-containing protein</fullName>
    </recommendedName>
</protein>
<dbReference type="Proteomes" id="UP001498398">
    <property type="component" value="Unassembled WGS sequence"/>
</dbReference>
<evidence type="ECO:0008006" key="3">
    <source>
        <dbReference type="Google" id="ProtNLM"/>
    </source>
</evidence>